<name>A0A552I8T9_MICVR</name>
<organism evidence="3 4">
    <name type="scientific">Microcystis viridis Mv_BB_P_19951000_S68D</name>
    <dbReference type="NCBI Taxonomy" id="2486270"/>
    <lineage>
        <taxon>Bacteria</taxon>
        <taxon>Bacillati</taxon>
        <taxon>Cyanobacteriota</taxon>
        <taxon>Cyanophyceae</taxon>
        <taxon>Oscillatoriophycideae</taxon>
        <taxon>Chroococcales</taxon>
        <taxon>Microcystaceae</taxon>
        <taxon>Microcystis</taxon>
    </lineage>
</organism>
<dbReference type="Proteomes" id="UP000320674">
    <property type="component" value="Unassembled WGS sequence"/>
</dbReference>
<keyword evidence="2" id="KW-1133">Transmembrane helix</keyword>
<keyword evidence="2" id="KW-0472">Membrane</keyword>
<gene>
    <name evidence="3" type="ORF">EWV77_01285</name>
</gene>
<sequence length="80" mass="8496">MRAVSKIGEAGRMSQLNQPNSTPKANPVELTAAAVNHLVRKLPSGTAYCIAIVFVVMMTGRLISTKGSLALAVLPFVHHL</sequence>
<proteinExistence type="predicted"/>
<protein>
    <submittedName>
        <fullName evidence="3">Uncharacterized protein</fullName>
    </submittedName>
</protein>
<feature type="transmembrane region" description="Helical" evidence="2">
    <location>
        <begin position="45"/>
        <end position="63"/>
    </location>
</feature>
<dbReference type="EMBL" id="SFAZ01000023">
    <property type="protein sequence ID" value="TRU79884.1"/>
    <property type="molecule type" value="Genomic_DNA"/>
</dbReference>
<accession>A0A552I8T9</accession>
<feature type="compositionally biased region" description="Polar residues" evidence="1">
    <location>
        <begin position="14"/>
        <end position="24"/>
    </location>
</feature>
<comment type="caution">
    <text evidence="3">The sequence shown here is derived from an EMBL/GenBank/DDBJ whole genome shotgun (WGS) entry which is preliminary data.</text>
</comment>
<evidence type="ECO:0000313" key="3">
    <source>
        <dbReference type="EMBL" id="TRU79884.1"/>
    </source>
</evidence>
<evidence type="ECO:0000256" key="2">
    <source>
        <dbReference type="SAM" id="Phobius"/>
    </source>
</evidence>
<reference evidence="3 4" key="1">
    <citation type="submission" date="2019-01" db="EMBL/GenBank/DDBJ databases">
        <title>Coherence of Microcystis species and biogeography revealed through population genomics.</title>
        <authorList>
            <person name="Perez-Carrascal O.M."/>
            <person name="Terrat Y."/>
            <person name="Giani A."/>
            <person name="Fortin N."/>
            <person name="Tromas N."/>
            <person name="Shapiro B.J."/>
        </authorList>
    </citation>
    <scope>NUCLEOTIDE SEQUENCE [LARGE SCALE GENOMIC DNA]</scope>
    <source>
        <strain evidence="3">Mv_BB_P_19951000_S68D</strain>
    </source>
</reference>
<feature type="region of interest" description="Disordered" evidence="1">
    <location>
        <begin position="1"/>
        <end position="25"/>
    </location>
</feature>
<dbReference type="AlphaFoldDB" id="A0A552I8T9"/>
<keyword evidence="2" id="KW-0812">Transmembrane</keyword>
<evidence type="ECO:0000256" key="1">
    <source>
        <dbReference type="SAM" id="MobiDB-lite"/>
    </source>
</evidence>
<evidence type="ECO:0000313" key="4">
    <source>
        <dbReference type="Proteomes" id="UP000320674"/>
    </source>
</evidence>